<dbReference type="Pfam" id="PF13271">
    <property type="entry name" value="DUF4062"/>
    <property type="match status" value="1"/>
</dbReference>
<keyword evidence="3" id="KW-1185">Reference proteome</keyword>
<comment type="caution">
    <text evidence="2">The sequence shown here is derived from an EMBL/GenBank/DDBJ whole genome shotgun (WGS) entry which is preliminary data.</text>
</comment>
<dbReference type="Proteomes" id="UP000219642">
    <property type="component" value="Unassembled WGS sequence"/>
</dbReference>
<sequence>MSRPTFFISSTIYDFRDLRSALKFYLEEQGAIVLASEFNDFQKPLEQHSYDACLTAMQKADYFILLIGCRVGGWYDEANKISITQQEYRQAYELHKLGKLKILNFVRSEVWQYREQRNELTKLMKAEAVDPILGHRLLTAPSKFASDAEALVNFIAEVGRNKETKKALENGSPLPTGNWIHTFSNFRDIWDVVHSQVLTGLPVDNLAFRKLLARELTEILKSALVKFEADVVYSPVESVIRFHSEYKITFNGSNNEKSVISRSFWNRMSLFGMRLMSDQFQTQIVDRALETSYFLNFDHHVNGFVETPVYKALFKLQIEMRSLNRANKADVLSVIFKNAPAVRGNEGETIDIETVKLVPFLHLMDRWTNVVLLSKAIHKHLDGEEFVMPSLRPPSPIADMNEMIEAESPSDDDVFKFLAL</sequence>
<reference evidence="2 3" key="1">
    <citation type="submission" date="2017-06" db="EMBL/GenBank/DDBJ databases">
        <title>Draft genome sequence of nitrogen-fixing Kosakonia pseudosacchari strain NN143 isolated from sugarcane roots.</title>
        <authorList>
            <person name="Li Y."/>
            <person name="Li S."/>
            <person name="Lin L."/>
            <person name="Wu X."/>
            <person name="Yang L."/>
            <person name="Li Y."/>
            <person name="An Q."/>
        </authorList>
    </citation>
    <scope>NUCLEOTIDE SEQUENCE [LARGE SCALE GENOMIC DNA]</scope>
    <source>
        <strain evidence="2 3">NN143</strain>
    </source>
</reference>
<organism evidence="2 3">
    <name type="scientific">Kosakonia pseudosacchari</name>
    <dbReference type="NCBI Taxonomy" id="1646340"/>
    <lineage>
        <taxon>Bacteria</taxon>
        <taxon>Pseudomonadati</taxon>
        <taxon>Pseudomonadota</taxon>
        <taxon>Gammaproteobacteria</taxon>
        <taxon>Enterobacterales</taxon>
        <taxon>Enterobacteriaceae</taxon>
        <taxon>Kosakonia</taxon>
    </lineage>
</organism>
<evidence type="ECO:0000313" key="3">
    <source>
        <dbReference type="Proteomes" id="UP000219642"/>
    </source>
</evidence>
<name>A0ABX4IIK5_9ENTR</name>
<accession>A0ABX4IIK5</accession>
<gene>
    <name evidence="2" type="ORF">BK796_21885</name>
</gene>
<evidence type="ECO:0000313" key="2">
    <source>
        <dbReference type="EMBL" id="PDO82738.1"/>
    </source>
</evidence>
<dbReference type="EMBL" id="NITV01000016">
    <property type="protein sequence ID" value="PDO82738.1"/>
    <property type="molecule type" value="Genomic_DNA"/>
</dbReference>
<dbReference type="RefSeq" id="WP_097401988.1">
    <property type="nucleotide sequence ID" value="NZ_NITV01000016.1"/>
</dbReference>
<feature type="domain" description="DUF4062" evidence="1">
    <location>
        <begin position="7"/>
        <end position="91"/>
    </location>
</feature>
<dbReference type="InterPro" id="IPR025139">
    <property type="entry name" value="DUF4062"/>
</dbReference>
<protein>
    <recommendedName>
        <fullName evidence="1">DUF4062 domain-containing protein</fullName>
    </recommendedName>
</protein>
<proteinExistence type="predicted"/>
<evidence type="ECO:0000259" key="1">
    <source>
        <dbReference type="Pfam" id="PF13271"/>
    </source>
</evidence>